<dbReference type="RefSeq" id="WP_210758777.1">
    <property type="nucleotide sequence ID" value="NZ_CP060139.1"/>
</dbReference>
<name>A0A7H0VEV0_9FLAO</name>
<dbReference type="InterPro" id="IPR028098">
    <property type="entry name" value="Glyco_trans_4-like_N"/>
</dbReference>
<accession>A0A7H0VEV0</accession>
<dbReference type="InterPro" id="IPR001296">
    <property type="entry name" value="Glyco_trans_1"/>
</dbReference>
<sequence length="377" mass="43369">MKSVVITVSNDLVTDQRVQRSISVLQDEGFQVNFVGRKLPASQDFDPKYDYHRFKLWFHKGFLFYAQLNLWLFFYLLFRKPYDLYWANDLDTLLPNYLVARLRRKPLIYDSHEYFCGVPEIQGRPLVKAVWQGLEKRIFPKLKWVLTVNNSIADLYEKDYGIRPRVLRNVGNSILPDNWKSRRELGLPENAFLLVNQGAGINVDRGMEEVLEALVGLESDIHLMIIGKGDVLPYLKERAQKADLNGRVHFIDPMPYVDMLRYTAVADLGLSLDKDTNINYRFSLPNKVFDYIKCGIPILASKVVEVRNLVEGEGLGLCSEVEPKALGEKIKEIQALGKAHFKEALADAAQKHSWEKEQLVIRNLLMEIGLNQTVQAK</sequence>
<dbReference type="PANTHER" id="PTHR46401:SF2">
    <property type="entry name" value="GLYCOSYLTRANSFERASE WBBK-RELATED"/>
    <property type="match status" value="1"/>
</dbReference>
<gene>
    <name evidence="5" type="ORF">H4K34_18060</name>
</gene>
<keyword evidence="6" id="KW-1185">Reference proteome</keyword>
<dbReference type="Pfam" id="PF00534">
    <property type="entry name" value="Glycos_transf_1"/>
    <property type="match status" value="1"/>
</dbReference>
<evidence type="ECO:0000313" key="6">
    <source>
        <dbReference type="Proteomes" id="UP000516305"/>
    </source>
</evidence>
<feature type="transmembrane region" description="Helical" evidence="2">
    <location>
        <begin position="57"/>
        <end position="78"/>
    </location>
</feature>
<dbReference type="SUPFAM" id="SSF53756">
    <property type="entry name" value="UDP-Glycosyltransferase/glycogen phosphorylase"/>
    <property type="match status" value="1"/>
</dbReference>
<evidence type="ECO:0000256" key="2">
    <source>
        <dbReference type="SAM" id="Phobius"/>
    </source>
</evidence>
<dbReference type="KEGG" id="chyd:H4K34_18060"/>
<evidence type="ECO:0000256" key="1">
    <source>
        <dbReference type="ARBA" id="ARBA00022679"/>
    </source>
</evidence>
<feature type="domain" description="Glycosyl transferase family 1" evidence="3">
    <location>
        <begin position="178"/>
        <end position="337"/>
    </location>
</feature>
<evidence type="ECO:0000259" key="4">
    <source>
        <dbReference type="Pfam" id="PF13439"/>
    </source>
</evidence>
<dbReference type="EMBL" id="CP060139">
    <property type="protein sequence ID" value="QNR24248.1"/>
    <property type="molecule type" value="Genomic_DNA"/>
</dbReference>
<dbReference type="Gene3D" id="3.40.50.2000">
    <property type="entry name" value="Glycogen Phosphorylase B"/>
    <property type="match status" value="2"/>
</dbReference>
<evidence type="ECO:0000259" key="3">
    <source>
        <dbReference type="Pfam" id="PF00534"/>
    </source>
</evidence>
<dbReference type="Proteomes" id="UP000516305">
    <property type="component" value="Chromosome"/>
</dbReference>
<keyword evidence="2" id="KW-1133">Transmembrane helix</keyword>
<dbReference type="AlphaFoldDB" id="A0A7H0VEV0"/>
<keyword evidence="2" id="KW-0812">Transmembrane</keyword>
<dbReference type="PANTHER" id="PTHR46401">
    <property type="entry name" value="GLYCOSYLTRANSFERASE WBBK-RELATED"/>
    <property type="match status" value="1"/>
</dbReference>
<evidence type="ECO:0000313" key="5">
    <source>
        <dbReference type="EMBL" id="QNR24248.1"/>
    </source>
</evidence>
<dbReference type="GO" id="GO:0016757">
    <property type="term" value="F:glycosyltransferase activity"/>
    <property type="evidence" value="ECO:0007669"/>
    <property type="project" value="InterPro"/>
</dbReference>
<keyword evidence="1 5" id="KW-0808">Transferase</keyword>
<reference evidence="5 6" key="1">
    <citation type="submission" date="2020-08" db="EMBL/GenBank/DDBJ databases">
        <title>Croceimicrobium hydrocarbonivorans gen. nov., sp. nov., a novel marine bacterium isolated from a bacterial consortium that degrades polyethylene terephthalate.</title>
        <authorList>
            <person name="Liu R."/>
        </authorList>
    </citation>
    <scope>NUCLEOTIDE SEQUENCE [LARGE SCALE GENOMIC DNA]</scope>
    <source>
        <strain evidence="5 6">A20-9</strain>
    </source>
</reference>
<organism evidence="5 6">
    <name type="scientific">Croceimicrobium hydrocarbonivorans</name>
    <dbReference type="NCBI Taxonomy" id="2761580"/>
    <lineage>
        <taxon>Bacteria</taxon>
        <taxon>Pseudomonadati</taxon>
        <taxon>Bacteroidota</taxon>
        <taxon>Flavobacteriia</taxon>
        <taxon>Flavobacteriales</taxon>
        <taxon>Owenweeksiaceae</taxon>
        <taxon>Croceimicrobium</taxon>
    </lineage>
</organism>
<protein>
    <submittedName>
        <fullName evidence="5">Glycosyltransferase</fullName>
    </submittedName>
</protein>
<feature type="domain" description="Glycosyltransferase subfamily 4-like N-terminal" evidence="4">
    <location>
        <begin position="24"/>
        <end position="167"/>
    </location>
</feature>
<keyword evidence="2" id="KW-0472">Membrane</keyword>
<dbReference type="GO" id="GO:0009103">
    <property type="term" value="P:lipopolysaccharide biosynthetic process"/>
    <property type="evidence" value="ECO:0007669"/>
    <property type="project" value="TreeGrafter"/>
</dbReference>
<proteinExistence type="predicted"/>
<dbReference type="Pfam" id="PF13439">
    <property type="entry name" value="Glyco_transf_4"/>
    <property type="match status" value="1"/>
</dbReference>